<dbReference type="Proteomes" id="UP000494206">
    <property type="component" value="Unassembled WGS sequence"/>
</dbReference>
<dbReference type="CDD" id="cd00037">
    <property type="entry name" value="CLECT"/>
    <property type="match status" value="1"/>
</dbReference>
<dbReference type="InterPro" id="IPR001304">
    <property type="entry name" value="C-type_lectin-like"/>
</dbReference>
<protein>
    <recommendedName>
        <fullName evidence="2">C-type lectin domain-containing protein</fullName>
    </recommendedName>
</protein>
<comment type="caution">
    <text evidence="3">The sequence shown here is derived from an EMBL/GenBank/DDBJ whole genome shotgun (WGS) entry which is preliminary data.</text>
</comment>
<dbReference type="EMBL" id="CADEPM010000001">
    <property type="protein sequence ID" value="CAB3398161.1"/>
    <property type="molecule type" value="Genomic_DNA"/>
</dbReference>
<gene>
    <name evidence="3" type="ORF">CBOVIS_LOCUS1472</name>
</gene>
<dbReference type="InterPro" id="IPR006583">
    <property type="entry name" value="PAN-3_domain"/>
</dbReference>
<dbReference type="Gene3D" id="3.10.100.10">
    <property type="entry name" value="Mannose-Binding Protein A, subunit A"/>
    <property type="match status" value="1"/>
</dbReference>
<keyword evidence="4" id="KW-1185">Reference proteome</keyword>
<dbReference type="InterPro" id="IPR016187">
    <property type="entry name" value="CTDL_fold"/>
</dbReference>
<dbReference type="PANTHER" id="PTHR23124">
    <property type="entry name" value="C-TYPE LECTIN DOMAIN-CONTAINING PROTEIN-RELATED-RELATED"/>
    <property type="match status" value="1"/>
</dbReference>
<evidence type="ECO:0000259" key="2">
    <source>
        <dbReference type="PROSITE" id="PS50041"/>
    </source>
</evidence>
<dbReference type="PROSITE" id="PS50041">
    <property type="entry name" value="C_TYPE_LECTIN_2"/>
    <property type="match status" value="1"/>
</dbReference>
<dbReference type="SUPFAM" id="SSF56436">
    <property type="entry name" value="C-type lectin-like"/>
    <property type="match status" value="1"/>
</dbReference>
<reference evidence="3 4" key="1">
    <citation type="submission" date="2020-04" db="EMBL/GenBank/DDBJ databases">
        <authorList>
            <person name="Laetsch R D."/>
            <person name="Stevens L."/>
            <person name="Kumar S."/>
            <person name="Blaxter L. M."/>
        </authorList>
    </citation>
    <scope>NUCLEOTIDE SEQUENCE [LARGE SCALE GENOMIC DNA]</scope>
</reference>
<dbReference type="SMART" id="SM00034">
    <property type="entry name" value="CLECT"/>
    <property type="match status" value="1"/>
</dbReference>
<dbReference type="Pfam" id="PF08277">
    <property type="entry name" value="PAN_3"/>
    <property type="match status" value="1"/>
</dbReference>
<evidence type="ECO:0000313" key="4">
    <source>
        <dbReference type="Proteomes" id="UP000494206"/>
    </source>
</evidence>
<evidence type="ECO:0000313" key="3">
    <source>
        <dbReference type="EMBL" id="CAB3398161.1"/>
    </source>
</evidence>
<proteinExistence type="predicted"/>
<feature type="chain" id="PRO_5035826123" description="C-type lectin domain-containing protein" evidence="1">
    <location>
        <begin position="24"/>
        <end position="321"/>
    </location>
</feature>
<feature type="domain" description="C-type lectin" evidence="2">
    <location>
        <begin position="155"/>
        <end position="297"/>
    </location>
</feature>
<accession>A0A8S1EDI8</accession>
<dbReference type="InterPro" id="IPR016186">
    <property type="entry name" value="C-type_lectin-like/link_sf"/>
</dbReference>
<name>A0A8S1EDI8_9PELO</name>
<dbReference type="AlphaFoldDB" id="A0A8S1EDI8"/>
<evidence type="ECO:0000256" key="1">
    <source>
        <dbReference type="SAM" id="SignalP"/>
    </source>
</evidence>
<feature type="signal peptide" evidence="1">
    <location>
        <begin position="1"/>
        <end position="23"/>
    </location>
</feature>
<keyword evidence="1" id="KW-0732">Signal</keyword>
<sequence length="321" mass="35613">MFIELIQYIFLLLISHSINSCSASTQMVVVWGKLLDGHNCTSTTSITDWDECYTTCASSTTCTAAYLSAGSCDLCQTSESFTAQEVDPNSGDKIPTPFSECPAIPFNGTSREGSMLLTSTLNVSYILIEDSGYFRYIYSVIKICPEGWQRFERASGTRCLRVFKQDTAVNNAQAEQLCQQQDAILSGIENQNEVDFIQRIFYFVRVESSESMPPTSQSGIVGVWLGARRLSSCRGKDWRSYPGCSEKSFEWTDPSITGTAGFVFAAKQPDGVIDANNNQQDCLFLYSNSGQIEDHYCTATCEIDGKCRYKMLSYVCSRPPG</sequence>
<dbReference type="SMART" id="SM00605">
    <property type="entry name" value="CW"/>
    <property type="match status" value="1"/>
</dbReference>
<dbReference type="OrthoDB" id="5796004at2759"/>
<organism evidence="3 4">
    <name type="scientific">Caenorhabditis bovis</name>
    <dbReference type="NCBI Taxonomy" id="2654633"/>
    <lineage>
        <taxon>Eukaryota</taxon>
        <taxon>Metazoa</taxon>
        <taxon>Ecdysozoa</taxon>
        <taxon>Nematoda</taxon>
        <taxon>Chromadorea</taxon>
        <taxon>Rhabditida</taxon>
        <taxon>Rhabditina</taxon>
        <taxon>Rhabditomorpha</taxon>
        <taxon>Rhabditoidea</taxon>
        <taxon>Rhabditidae</taxon>
        <taxon>Peloderinae</taxon>
        <taxon>Caenorhabditis</taxon>
    </lineage>
</organism>